<proteinExistence type="predicted"/>
<evidence type="ECO:0000256" key="2">
    <source>
        <dbReference type="SAM" id="Coils"/>
    </source>
</evidence>
<accession>A0ABT6N7R0</accession>
<keyword evidence="3" id="KW-0812">Transmembrane</keyword>
<feature type="coiled-coil region" evidence="2">
    <location>
        <begin position="29"/>
        <end position="56"/>
    </location>
</feature>
<dbReference type="Proteomes" id="UP001160625">
    <property type="component" value="Unassembled WGS sequence"/>
</dbReference>
<evidence type="ECO:0000313" key="5">
    <source>
        <dbReference type="EMBL" id="MDH7641162.1"/>
    </source>
</evidence>
<evidence type="ECO:0000313" key="6">
    <source>
        <dbReference type="Proteomes" id="UP001160625"/>
    </source>
</evidence>
<gene>
    <name evidence="5" type="ORF">QGN17_20675</name>
</gene>
<dbReference type="NCBIfam" id="TIGR01760">
    <property type="entry name" value="tape_meas_TP901"/>
    <property type="match status" value="1"/>
</dbReference>
<evidence type="ECO:0000259" key="4">
    <source>
        <dbReference type="Pfam" id="PF10145"/>
    </source>
</evidence>
<feature type="transmembrane region" description="Helical" evidence="3">
    <location>
        <begin position="689"/>
        <end position="711"/>
    </location>
</feature>
<reference evidence="5" key="1">
    <citation type="submission" date="2023-04" db="EMBL/GenBank/DDBJ databases">
        <title>Sphingomonas sp. MAHUQ-71 isolated from rice field.</title>
        <authorList>
            <person name="Huq M.A."/>
        </authorList>
    </citation>
    <scope>NUCLEOTIDE SEQUENCE</scope>
    <source>
        <strain evidence="5">MAHUQ-71</strain>
    </source>
</reference>
<evidence type="ECO:0000256" key="1">
    <source>
        <dbReference type="ARBA" id="ARBA00022612"/>
    </source>
</evidence>
<dbReference type="PANTHER" id="PTHR37813:SF1">
    <property type="entry name" value="FELS-2 PROPHAGE PROTEIN"/>
    <property type="match status" value="1"/>
</dbReference>
<keyword evidence="2" id="KW-0175">Coiled coil</keyword>
<keyword evidence="3" id="KW-0472">Membrane</keyword>
<comment type="caution">
    <text evidence="5">The sequence shown here is derived from an EMBL/GenBank/DDBJ whole genome shotgun (WGS) entry which is preliminary data.</text>
</comment>
<feature type="domain" description="Phage tail tape measure protein" evidence="4">
    <location>
        <begin position="244"/>
        <end position="446"/>
    </location>
</feature>
<keyword evidence="6" id="KW-1185">Reference proteome</keyword>
<feature type="transmembrane region" description="Helical" evidence="3">
    <location>
        <begin position="544"/>
        <end position="565"/>
    </location>
</feature>
<organism evidence="5 6">
    <name type="scientific">Sphingomonas oryzagri</name>
    <dbReference type="NCBI Taxonomy" id="3042314"/>
    <lineage>
        <taxon>Bacteria</taxon>
        <taxon>Pseudomonadati</taxon>
        <taxon>Pseudomonadota</taxon>
        <taxon>Alphaproteobacteria</taxon>
        <taxon>Sphingomonadales</taxon>
        <taxon>Sphingomonadaceae</taxon>
        <taxon>Sphingomonas</taxon>
    </lineage>
</organism>
<name>A0ABT6N7R0_9SPHN</name>
<sequence length="937" mass="98107">MADRNLRIVMLLQAADKMTKPLRDMAAGSSKLGRALKEARDRLKALEQQQEDISSFRKFRAAQASAGEEISATRAKLRDLAAQMRDTDNPSKKLQRTYDQTRETLVRLKDQEGRHNVALGEISAKLKAAGINSEQLEHHEDQLARRMAATTRQIDEQSAALKRRNDRSAKIKAGREAFDSNVNKASASTAAGLGMIGTGAAIAAPLKMATQDAMDFQSVMADVKKVVNFDPGALGDQQFKQLGDDILRMSETIPVSAEGLGQIVAAAGRSGIARKDLAGFAEDAAKMSVAFDMSADDAGTMMAAWRTAFNTDRAGVTKLGDQINALTNAYGGNVASVNAVVTSIGPLGKVAGTAASQVAGMAQILAKLSVEPEVAATGIKNLMLTLTRGAATTPKASKAWAKLGLDAVDVAKRMQKDAGGTILDVFTRLSKMGDADRPALLTTLFGRESVGAIAPMLTNLDQLRTNFQMVGDASQYAGSMQKEYLSRLGTTANDVQLAQNNLKELGIVVGTQLLPTVTDLARRLSHGLQTLSAFARAHPVAIQLAAKLAATLAALMVAGGAFMFLRAGLLGFTAPFKFAFSLIAKESEGGGLALTKFGRLGARVFKGLPGAARTAWSGIASAGRIGAAGITAAGTKIWGATRTAFTATAAFASRTGVVLGNMAKAAALNIGKFAMAMARGAIALAANPMTWIILGIVAAVALLAGAGYLIYKNWGAISKFFSGLWTEIKADASGGIAGIARLLTDFSPMGLLYRGFAALMNWLGVSMPARLSDAGAMMIRGLINGITGMLGLLKSTIVNAASSAATWFKEKMGIHSPSRLFHGFGGYMMQGLSNGIHAGAGEPVARLQGLSRRIGTAMAIGAAVPTSAFASPSTGPQRGAAGMLGRAGDHYEIHIHPAKGMDEAALARLVAEEIAKHEAKKAAAKRSTFADTPDWEN</sequence>
<keyword evidence="3" id="KW-1133">Transmembrane helix</keyword>
<evidence type="ECO:0000256" key="3">
    <source>
        <dbReference type="SAM" id="Phobius"/>
    </source>
</evidence>
<dbReference type="InterPro" id="IPR010090">
    <property type="entry name" value="Phage_tape_meas"/>
</dbReference>
<dbReference type="RefSeq" id="WP_281046501.1">
    <property type="nucleotide sequence ID" value="NZ_JARYGZ010000007.1"/>
</dbReference>
<dbReference type="EMBL" id="JARYGZ010000007">
    <property type="protein sequence ID" value="MDH7641162.1"/>
    <property type="molecule type" value="Genomic_DNA"/>
</dbReference>
<dbReference type="Pfam" id="PF10145">
    <property type="entry name" value="PhageMin_Tail"/>
    <property type="match status" value="1"/>
</dbReference>
<dbReference type="PANTHER" id="PTHR37813">
    <property type="entry name" value="FELS-2 PROPHAGE PROTEIN"/>
    <property type="match status" value="1"/>
</dbReference>
<keyword evidence="1" id="KW-1188">Viral release from host cell</keyword>
<protein>
    <submittedName>
        <fullName evidence="5">Phage tail tape measure protein</fullName>
    </submittedName>
</protein>